<reference evidence="4 5" key="2">
    <citation type="submission" date="2024-07" db="EMBL/GenBank/DDBJ databases">
        <authorList>
            <person name="Akdeniz Z."/>
        </authorList>
    </citation>
    <scope>NUCLEOTIDE SEQUENCE [LARGE SCALE GENOMIC DNA]</scope>
</reference>
<organism evidence="3">
    <name type="scientific">Hexamita inflata</name>
    <dbReference type="NCBI Taxonomy" id="28002"/>
    <lineage>
        <taxon>Eukaryota</taxon>
        <taxon>Metamonada</taxon>
        <taxon>Diplomonadida</taxon>
        <taxon>Hexamitidae</taxon>
        <taxon>Hexamitinae</taxon>
        <taxon>Hexamita</taxon>
    </lineage>
</organism>
<sequence length="297" mass="35228">MFTLIVQLYGLRPIEDIVKVIQQIPHLTWNATIPDRLKILSQQQIDKLFIPSKTQPNYRKTSYNKQKINTFPEQFDWSQLQPKCFNNMFNQGYCNNDYYFAVVDMFSIQRCLKSVDQQYVHYSDQYILSCDSQYDILSKCDHTPDFYQPSYFNFIESHGLPTSQCVKYTSGQSGTVRKCPTHCDDDSHIDRKKSISHSSQSNYMNDMEETIINSPTFTTFWVYEDFQFYQNGIYQHEYGDFLYTQNVLIIGYGEENGIPYWKVKSSFGEEWGEKGYFRILRGHNECGIEKEWYHIEV</sequence>
<dbReference type="EMBL" id="CATOUU010001064">
    <property type="protein sequence ID" value="CAI9969907.1"/>
    <property type="molecule type" value="Genomic_DNA"/>
</dbReference>
<dbReference type="InterPro" id="IPR013128">
    <property type="entry name" value="Peptidase_C1A"/>
</dbReference>
<evidence type="ECO:0000313" key="4">
    <source>
        <dbReference type="EMBL" id="CAL5999962.1"/>
    </source>
</evidence>
<gene>
    <name evidence="4" type="ORF">HINF_LOCUS16471</name>
    <name evidence="3" type="ORF">HINF_LOCUS57552</name>
</gene>
<dbReference type="EMBL" id="CAXDID020000040">
    <property type="protein sequence ID" value="CAL5999962.1"/>
    <property type="molecule type" value="Genomic_DNA"/>
</dbReference>
<proteinExistence type="inferred from homology"/>
<dbReference type="SMART" id="SM00645">
    <property type="entry name" value="Pept_C1"/>
    <property type="match status" value="1"/>
</dbReference>
<dbReference type="GO" id="GO:0008234">
    <property type="term" value="F:cysteine-type peptidase activity"/>
    <property type="evidence" value="ECO:0007669"/>
    <property type="project" value="InterPro"/>
</dbReference>
<keyword evidence="5" id="KW-1185">Reference proteome</keyword>
<evidence type="ECO:0000313" key="5">
    <source>
        <dbReference type="Proteomes" id="UP001642409"/>
    </source>
</evidence>
<dbReference type="AlphaFoldDB" id="A0AA86R5T3"/>
<accession>A0AA86R5T3</accession>
<dbReference type="PANTHER" id="PTHR12411">
    <property type="entry name" value="CYSTEINE PROTEASE FAMILY C1-RELATED"/>
    <property type="match status" value="1"/>
</dbReference>
<dbReference type="InterPro" id="IPR038765">
    <property type="entry name" value="Papain-like_cys_pep_sf"/>
</dbReference>
<name>A0AA86R5T3_9EUKA</name>
<comment type="caution">
    <text evidence="3">The sequence shown here is derived from an EMBL/GenBank/DDBJ whole genome shotgun (WGS) entry which is preliminary data.</text>
</comment>
<reference evidence="3" key="1">
    <citation type="submission" date="2023-06" db="EMBL/GenBank/DDBJ databases">
        <authorList>
            <person name="Kurt Z."/>
        </authorList>
    </citation>
    <scope>NUCLEOTIDE SEQUENCE</scope>
</reference>
<dbReference type="Pfam" id="PF00112">
    <property type="entry name" value="Peptidase_C1"/>
    <property type="match status" value="1"/>
</dbReference>
<evidence type="ECO:0000259" key="2">
    <source>
        <dbReference type="SMART" id="SM00645"/>
    </source>
</evidence>
<protein>
    <submittedName>
        <fullName evidence="3">Cathepsin B</fullName>
    </submittedName>
    <submittedName>
        <fullName evidence="4">Cathepsin_B</fullName>
    </submittedName>
</protein>
<feature type="domain" description="Peptidase C1A papain C-terminal" evidence="2">
    <location>
        <begin position="71"/>
        <end position="296"/>
    </location>
</feature>
<evidence type="ECO:0000256" key="1">
    <source>
        <dbReference type="ARBA" id="ARBA00008455"/>
    </source>
</evidence>
<evidence type="ECO:0000313" key="3">
    <source>
        <dbReference type="EMBL" id="CAI9969907.1"/>
    </source>
</evidence>
<dbReference type="GO" id="GO:0006508">
    <property type="term" value="P:proteolysis"/>
    <property type="evidence" value="ECO:0007669"/>
    <property type="project" value="InterPro"/>
</dbReference>
<comment type="similarity">
    <text evidence="1">Belongs to the peptidase C1 family.</text>
</comment>
<dbReference type="Gene3D" id="3.90.70.10">
    <property type="entry name" value="Cysteine proteinases"/>
    <property type="match status" value="1"/>
</dbReference>
<dbReference type="SUPFAM" id="SSF54001">
    <property type="entry name" value="Cysteine proteinases"/>
    <property type="match status" value="1"/>
</dbReference>
<dbReference type="Proteomes" id="UP001642409">
    <property type="component" value="Unassembled WGS sequence"/>
</dbReference>
<dbReference type="InterPro" id="IPR000668">
    <property type="entry name" value="Peptidase_C1A_C"/>
</dbReference>